<accession>A0A498DRE6</accession>
<dbReference type="Pfam" id="PF04964">
    <property type="entry name" value="Flp_Fap"/>
    <property type="match status" value="1"/>
</dbReference>
<dbReference type="Proteomes" id="UP000270219">
    <property type="component" value="Unassembled WGS sequence"/>
</dbReference>
<evidence type="ECO:0000256" key="1">
    <source>
        <dbReference type="SAM" id="Phobius"/>
    </source>
</evidence>
<evidence type="ECO:0000313" key="2">
    <source>
        <dbReference type="EMBL" id="RLL47029.1"/>
    </source>
</evidence>
<comment type="caution">
    <text evidence="2">The sequence shown here is derived from an EMBL/GenBank/DDBJ whole genome shotgun (WGS) entry which is preliminary data.</text>
</comment>
<dbReference type="RefSeq" id="WP_121522280.1">
    <property type="nucleotide sequence ID" value="NZ_RCHR01000002.1"/>
</dbReference>
<name>A0A498DRE6_9BACI</name>
<keyword evidence="1" id="KW-1133">Transmembrane helix</keyword>
<protein>
    <submittedName>
        <fullName evidence="2">Flp family type IVb pilin</fullName>
    </submittedName>
</protein>
<keyword evidence="1" id="KW-0472">Membrane</keyword>
<evidence type="ECO:0000313" key="3">
    <source>
        <dbReference type="Proteomes" id="UP000270219"/>
    </source>
</evidence>
<organism evidence="2 3">
    <name type="scientific">Oceanobacillus piezotolerans</name>
    <dbReference type="NCBI Taxonomy" id="2448030"/>
    <lineage>
        <taxon>Bacteria</taxon>
        <taxon>Bacillati</taxon>
        <taxon>Bacillota</taxon>
        <taxon>Bacilli</taxon>
        <taxon>Bacillales</taxon>
        <taxon>Bacillaceae</taxon>
        <taxon>Oceanobacillus</taxon>
    </lineage>
</organism>
<dbReference type="OrthoDB" id="290056at2"/>
<dbReference type="InterPro" id="IPR007047">
    <property type="entry name" value="Flp_Fap"/>
</dbReference>
<keyword evidence="3" id="KW-1185">Reference proteome</keyword>
<dbReference type="EMBL" id="RCHR01000002">
    <property type="protein sequence ID" value="RLL47029.1"/>
    <property type="molecule type" value="Genomic_DNA"/>
</dbReference>
<sequence length="67" mass="6678">MINKIKGLFLEEKGQGMTEYGLILGLIAVAVIAALTTMGGNISGLLDNLSGKLPGGTGATDGTNGSL</sequence>
<feature type="transmembrane region" description="Helical" evidence="1">
    <location>
        <begin position="20"/>
        <end position="42"/>
    </location>
</feature>
<reference evidence="2 3" key="1">
    <citation type="submission" date="2018-10" db="EMBL/GenBank/DDBJ databases">
        <title>Oceanobacillus sp. YLB-02 draft genome.</title>
        <authorList>
            <person name="Yu L."/>
        </authorList>
    </citation>
    <scope>NUCLEOTIDE SEQUENCE [LARGE SCALE GENOMIC DNA]</scope>
    <source>
        <strain evidence="2 3">YLB-02</strain>
    </source>
</reference>
<dbReference type="AlphaFoldDB" id="A0A498DRE6"/>
<proteinExistence type="predicted"/>
<gene>
    <name evidence="2" type="ORF">D8M04_07515</name>
</gene>
<keyword evidence="1" id="KW-0812">Transmembrane</keyword>